<keyword evidence="8" id="KW-1185">Reference proteome</keyword>
<evidence type="ECO:0000313" key="8">
    <source>
        <dbReference type="Proteomes" id="UP001623660"/>
    </source>
</evidence>
<evidence type="ECO:0000256" key="3">
    <source>
        <dbReference type="ARBA" id="ARBA00023082"/>
    </source>
</evidence>
<comment type="caution">
    <text evidence="7">The sequence shown here is derived from an EMBL/GenBank/DDBJ whole genome shotgun (WGS) entry which is preliminary data.</text>
</comment>
<name>A0ABW8SFX9_9CLOT</name>
<evidence type="ECO:0000313" key="7">
    <source>
        <dbReference type="EMBL" id="MFL0194136.1"/>
    </source>
</evidence>
<keyword evidence="4" id="KW-0804">Transcription</keyword>
<sequence length="183" mass="21966">MEEREFIEKIKEKDENAFIYMVDLYKKRILSLCYSYTYDYYEAEDLSQEVFIAVFNNINSFRGDSSFSTYLYKITISKCIDYKRKKSIKNFLNGLFNFSKESYIDIDEKNFIQECICSLPQDLKTSLVLYYYIGLNQKEIAEVLNLSVKTIEGRIYRAKNRLKDMLEKEGYALWKIKEKSWKN</sequence>
<proteinExistence type="inferred from homology"/>
<dbReference type="SUPFAM" id="SSF88659">
    <property type="entry name" value="Sigma3 and sigma4 domains of RNA polymerase sigma factors"/>
    <property type="match status" value="1"/>
</dbReference>
<dbReference type="InterPro" id="IPR013249">
    <property type="entry name" value="RNA_pol_sigma70_r4_t2"/>
</dbReference>
<dbReference type="Proteomes" id="UP001623660">
    <property type="component" value="Unassembled WGS sequence"/>
</dbReference>
<keyword evidence="3" id="KW-0731">Sigma factor</keyword>
<dbReference type="Pfam" id="PF04542">
    <property type="entry name" value="Sigma70_r2"/>
    <property type="match status" value="1"/>
</dbReference>
<dbReference type="Gene3D" id="1.10.10.10">
    <property type="entry name" value="Winged helix-like DNA-binding domain superfamily/Winged helix DNA-binding domain"/>
    <property type="match status" value="1"/>
</dbReference>
<dbReference type="RefSeq" id="WP_406790255.1">
    <property type="nucleotide sequence ID" value="NZ_JBJHZX010000001.1"/>
</dbReference>
<organism evidence="7 8">
    <name type="scientific">Candidatus Clostridium eludens</name>
    <dbReference type="NCBI Taxonomy" id="3381663"/>
    <lineage>
        <taxon>Bacteria</taxon>
        <taxon>Bacillati</taxon>
        <taxon>Bacillota</taxon>
        <taxon>Clostridia</taxon>
        <taxon>Eubacteriales</taxon>
        <taxon>Clostridiaceae</taxon>
        <taxon>Clostridium</taxon>
    </lineage>
</organism>
<dbReference type="EMBL" id="JBJHZX010000001">
    <property type="protein sequence ID" value="MFL0194136.1"/>
    <property type="molecule type" value="Genomic_DNA"/>
</dbReference>
<gene>
    <name evidence="7" type="ORF">ACJDU8_00810</name>
</gene>
<evidence type="ECO:0000256" key="1">
    <source>
        <dbReference type="ARBA" id="ARBA00010641"/>
    </source>
</evidence>
<evidence type="ECO:0000259" key="5">
    <source>
        <dbReference type="Pfam" id="PF04542"/>
    </source>
</evidence>
<dbReference type="NCBIfam" id="TIGR02937">
    <property type="entry name" value="sigma70-ECF"/>
    <property type="match status" value="1"/>
</dbReference>
<dbReference type="Gene3D" id="1.10.1740.10">
    <property type="match status" value="1"/>
</dbReference>
<dbReference type="InterPro" id="IPR014284">
    <property type="entry name" value="RNA_pol_sigma-70_dom"/>
</dbReference>
<dbReference type="InterPro" id="IPR013324">
    <property type="entry name" value="RNA_pol_sigma_r3/r4-like"/>
</dbReference>
<dbReference type="PANTHER" id="PTHR43133">
    <property type="entry name" value="RNA POLYMERASE ECF-TYPE SIGMA FACTO"/>
    <property type="match status" value="1"/>
</dbReference>
<accession>A0ABW8SFX9</accession>
<dbReference type="Pfam" id="PF08281">
    <property type="entry name" value="Sigma70_r4_2"/>
    <property type="match status" value="1"/>
</dbReference>
<feature type="domain" description="RNA polymerase sigma factor 70 region 4 type 2" evidence="6">
    <location>
        <begin position="112"/>
        <end position="162"/>
    </location>
</feature>
<evidence type="ECO:0000259" key="6">
    <source>
        <dbReference type="Pfam" id="PF08281"/>
    </source>
</evidence>
<keyword evidence="2" id="KW-0805">Transcription regulation</keyword>
<evidence type="ECO:0000256" key="4">
    <source>
        <dbReference type="ARBA" id="ARBA00023163"/>
    </source>
</evidence>
<reference evidence="7 8" key="1">
    <citation type="submission" date="2024-11" db="EMBL/GenBank/DDBJ databases">
        <authorList>
            <person name="Heng Y.C."/>
            <person name="Lim A.C.H."/>
            <person name="Lee J.K.Y."/>
            <person name="Kittelmann S."/>
        </authorList>
    </citation>
    <scope>NUCLEOTIDE SEQUENCE [LARGE SCALE GENOMIC DNA]</scope>
    <source>
        <strain evidence="7 8">WILCCON 0269</strain>
    </source>
</reference>
<dbReference type="InterPro" id="IPR007627">
    <property type="entry name" value="RNA_pol_sigma70_r2"/>
</dbReference>
<dbReference type="SUPFAM" id="SSF88946">
    <property type="entry name" value="Sigma2 domain of RNA polymerase sigma factors"/>
    <property type="match status" value="1"/>
</dbReference>
<feature type="domain" description="RNA polymerase sigma-70 region 2" evidence="5">
    <location>
        <begin position="21"/>
        <end position="87"/>
    </location>
</feature>
<dbReference type="InterPro" id="IPR039425">
    <property type="entry name" value="RNA_pol_sigma-70-like"/>
</dbReference>
<comment type="similarity">
    <text evidence="1">Belongs to the sigma-70 factor family. ECF subfamily.</text>
</comment>
<protein>
    <submittedName>
        <fullName evidence="7">RNA polymerase sigma factor</fullName>
    </submittedName>
</protein>
<evidence type="ECO:0000256" key="2">
    <source>
        <dbReference type="ARBA" id="ARBA00023015"/>
    </source>
</evidence>
<dbReference type="PANTHER" id="PTHR43133:SF51">
    <property type="entry name" value="RNA POLYMERASE SIGMA FACTOR"/>
    <property type="match status" value="1"/>
</dbReference>
<dbReference type="CDD" id="cd06171">
    <property type="entry name" value="Sigma70_r4"/>
    <property type="match status" value="1"/>
</dbReference>
<dbReference type="InterPro" id="IPR013325">
    <property type="entry name" value="RNA_pol_sigma_r2"/>
</dbReference>
<dbReference type="InterPro" id="IPR036388">
    <property type="entry name" value="WH-like_DNA-bd_sf"/>
</dbReference>